<dbReference type="EMBL" id="JAPDOD010000004">
    <property type="protein sequence ID" value="MDA0160232.1"/>
    <property type="molecule type" value="Genomic_DNA"/>
</dbReference>
<dbReference type="Proteomes" id="UP001149140">
    <property type="component" value="Unassembled WGS sequence"/>
</dbReference>
<evidence type="ECO:0000256" key="1">
    <source>
        <dbReference type="SAM" id="SignalP"/>
    </source>
</evidence>
<evidence type="ECO:0000313" key="3">
    <source>
        <dbReference type="Proteomes" id="UP001149140"/>
    </source>
</evidence>
<dbReference type="InterPro" id="IPR045926">
    <property type="entry name" value="DUF6345"/>
</dbReference>
<dbReference type="AlphaFoldDB" id="A0A9X3S0L9"/>
<keyword evidence="3" id="KW-1185">Reference proteome</keyword>
<keyword evidence="1" id="KW-0732">Signal</keyword>
<accession>A0A9X3S0L9</accession>
<evidence type="ECO:0000313" key="2">
    <source>
        <dbReference type="EMBL" id="MDA0160232.1"/>
    </source>
</evidence>
<dbReference type="Pfam" id="PF19872">
    <property type="entry name" value="DUF6345"/>
    <property type="match status" value="1"/>
</dbReference>
<dbReference type="RefSeq" id="WP_270038999.1">
    <property type="nucleotide sequence ID" value="NZ_JAPDOD010000004.1"/>
</dbReference>
<sequence>MPALALGVLLLAGAPAFAADTATIYDVTQEGLSAADAQKLADTYGIPNSIAENGAFTYTGKAFGQVPQKQVGDPHKEESGRLVTPQALDIPALQALKTLDDRSALKRAAALPALAGLDGDFKAAPSVSHSELTTANNDGKTTGAYALDTSVSYDMTLGGLPATGQGAKLRVTFAGDGSVTQLSTATRRLASGKQAIIISSDEAAKACSALYGANVRQATPTLGYVLPPLGAVKQIFPSYTCNPVGGDGPQANRVVAAVEGASPTATFKASLRESSVEAAADVSGGTAPYSYKWASSTTVLEQNTDASLSYIRSPRDGKLTGEGLTLEVTDANGLTATATGIFEGDGVISATSTPGGGGFGKLAIGPTDVGIEQTVDEWQCAQDSAIGFKAVMAAHGVGTAFDWRGMNAWERDFKKASLGGTDSTYADNVDAMWYTGHGNSGGFTFKNETHDDRWIVPSDADWGNGDLEWLQLESCQVLRDTNGSHDYFSRWGGTINGLHMLNGFHTNAQCVGGGTGGRFATYLFAGFTVRNAWAQMAFDKEPGGTVFRSMGNIGAGGVTNINDHFWGQGSVGPDILKSSRIGMWAIAQTV</sequence>
<proteinExistence type="predicted"/>
<organism evidence="2 3">
    <name type="scientific">Solirubrobacter ginsenosidimutans</name>
    <dbReference type="NCBI Taxonomy" id="490573"/>
    <lineage>
        <taxon>Bacteria</taxon>
        <taxon>Bacillati</taxon>
        <taxon>Actinomycetota</taxon>
        <taxon>Thermoleophilia</taxon>
        <taxon>Solirubrobacterales</taxon>
        <taxon>Solirubrobacteraceae</taxon>
        <taxon>Solirubrobacter</taxon>
    </lineage>
</organism>
<comment type="caution">
    <text evidence="2">The sequence shown here is derived from an EMBL/GenBank/DDBJ whole genome shotgun (WGS) entry which is preliminary data.</text>
</comment>
<protein>
    <submittedName>
        <fullName evidence="2">DUF6345 domain-containing protein</fullName>
    </submittedName>
</protein>
<feature type="signal peptide" evidence="1">
    <location>
        <begin position="1"/>
        <end position="18"/>
    </location>
</feature>
<reference evidence="2" key="1">
    <citation type="submission" date="2022-10" db="EMBL/GenBank/DDBJ databases">
        <title>The WGS of Solirubrobacter ginsenosidimutans DSM 21036.</title>
        <authorList>
            <person name="Jiang Z."/>
        </authorList>
    </citation>
    <scope>NUCLEOTIDE SEQUENCE</scope>
    <source>
        <strain evidence="2">DSM 21036</strain>
    </source>
</reference>
<name>A0A9X3S0L9_9ACTN</name>
<gene>
    <name evidence="2" type="ORF">OM076_08155</name>
</gene>
<feature type="chain" id="PRO_5040985607" evidence="1">
    <location>
        <begin position="19"/>
        <end position="590"/>
    </location>
</feature>